<comment type="caution">
    <text evidence="2">The sequence shown here is derived from an EMBL/GenBank/DDBJ whole genome shotgun (WGS) entry which is preliminary data.</text>
</comment>
<evidence type="ECO:0000313" key="3">
    <source>
        <dbReference type="Proteomes" id="UP000186922"/>
    </source>
</evidence>
<proteinExistence type="predicted"/>
<feature type="signal peptide" evidence="1">
    <location>
        <begin position="1"/>
        <end position="24"/>
    </location>
</feature>
<organism evidence="2 3">
    <name type="scientific">Ramazzottius varieornatus</name>
    <name type="common">Water bear</name>
    <name type="synonym">Tardigrade</name>
    <dbReference type="NCBI Taxonomy" id="947166"/>
    <lineage>
        <taxon>Eukaryota</taxon>
        <taxon>Metazoa</taxon>
        <taxon>Ecdysozoa</taxon>
        <taxon>Tardigrada</taxon>
        <taxon>Eutardigrada</taxon>
        <taxon>Parachela</taxon>
        <taxon>Hypsibioidea</taxon>
        <taxon>Ramazzottiidae</taxon>
        <taxon>Ramazzottius</taxon>
    </lineage>
</organism>
<dbReference type="OrthoDB" id="10066246at2759"/>
<name>A0A1D1W173_RAMVA</name>
<keyword evidence="1" id="KW-0732">Signal</keyword>
<evidence type="ECO:0000313" key="2">
    <source>
        <dbReference type="EMBL" id="GAV07325.1"/>
    </source>
</evidence>
<protein>
    <submittedName>
        <fullName evidence="2">Uncharacterized protein</fullName>
    </submittedName>
</protein>
<gene>
    <name evidence="2" type="primary">RvY_17171-1</name>
    <name evidence="2" type="synonym">RvY_17171.1</name>
    <name evidence="2" type="ORF">RvY_17171</name>
</gene>
<sequence length="619" mass="65657">MEPSFCSHFLYLLIASGLISTVASQNGTTPTCTASLQPLLSDPNSQSNTASILITSPTDNSQEFTCFAGTTGYDSSGISCHALNCPAPGYGPGYGRGPQGPYGNPYGGPGNGQLGHSSISVGPLVAHAETPYPCWKLKQIRLNNYVYMVCFVKGYATMLYQVVFKEQGGLELNHYEALPYTHLTAVGKGTFTAENSYQCIAAVYSSFADGCCKEENGISNPANELASIFTICPNTYKWYFCGNINIKNTIDVTVWWAQMTLHAIFIQQREEQICLPITIVPPLSLPLLNCTTYTTTSLVQFAISPDIDKNVCPSRLEQGIDVIGLLPNLTVTIGDLYPLCGVRKTVIIATSNATILCAAVDVNTIGRTCPPLGSLPTAQIYSSFCLLYDASANTILSSKVAFLDGAIAATDIFFLKGNVDCCQFVVTVGPGQQFLVHSLQSIIASLLSQLAPETVALSNINLQHLFNSASSCSLSGPKCCGGSTTCLSCTRPTRFGDKHLAELNCGSSGSHPASSSAGYPGVITYGDDTNNANSMKYNASAPAYGLQPMVRGPYGGPGPILYAGGPRPLNYSAPIVGVYGPAGAPHMQMQMQYGLPPGPYQGVPMQTAQQPIYGIRYGA</sequence>
<dbReference type="AlphaFoldDB" id="A0A1D1W173"/>
<accession>A0A1D1W173</accession>
<keyword evidence="3" id="KW-1185">Reference proteome</keyword>
<dbReference type="EMBL" id="BDGG01000015">
    <property type="protein sequence ID" value="GAV07325.1"/>
    <property type="molecule type" value="Genomic_DNA"/>
</dbReference>
<reference evidence="2 3" key="1">
    <citation type="journal article" date="2016" name="Nat. Commun.">
        <title>Extremotolerant tardigrade genome and improved radiotolerance of human cultured cells by tardigrade-unique protein.</title>
        <authorList>
            <person name="Hashimoto T."/>
            <person name="Horikawa D.D."/>
            <person name="Saito Y."/>
            <person name="Kuwahara H."/>
            <person name="Kozuka-Hata H."/>
            <person name="Shin-I T."/>
            <person name="Minakuchi Y."/>
            <person name="Ohishi K."/>
            <person name="Motoyama A."/>
            <person name="Aizu T."/>
            <person name="Enomoto A."/>
            <person name="Kondo K."/>
            <person name="Tanaka S."/>
            <person name="Hara Y."/>
            <person name="Koshikawa S."/>
            <person name="Sagara H."/>
            <person name="Miura T."/>
            <person name="Yokobori S."/>
            <person name="Miyagawa K."/>
            <person name="Suzuki Y."/>
            <person name="Kubo T."/>
            <person name="Oyama M."/>
            <person name="Kohara Y."/>
            <person name="Fujiyama A."/>
            <person name="Arakawa K."/>
            <person name="Katayama T."/>
            <person name="Toyoda A."/>
            <person name="Kunieda T."/>
        </authorList>
    </citation>
    <scope>NUCLEOTIDE SEQUENCE [LARGE SCALE GENOMIC DNA]</scope>
    <source>
        <strain evidence="2 3">YOKOZUNA-1</strain>
    </source>
</reference>
<feature type="chain" id="PRO_5008899084" evidence="1">
    <location>
        <begin position="25"/>
        <end position="619"/>
    </location>
</feature>
<dbReference type="Proteomes" id="UP000186922">
    <property type="component" value="Unassembled WGS sequence"/>
</dbReference>
<evidence type="ECO:0000256" key="1">
    <source>
        <dbReference type="SAM" id="SignalP"/>
    </source>
</evidence>